<dbReference type="EMBL" id="JYNY01000281">
    <property type="protein sequence ID" value="KJJ84711.1"/>
    <property type="molecule type" value="Genomic_DNA"/>
</dbReference>
<evidence type="ECO:0000313" key="2">
    <source>
        <dbReference type="Proteomes" id="UP000033428"/>
    </source>
</evidence>
<protein>
    <submittedName>
        <fullName evidence="1">Alpha amylase domain-containing protein</fullName>
    </submittedName>
</protein>
<sequence>MTFTDTGRIRGQDDEIAKINNLVQDIMPGMANFPVEPDADIHNYGGERIDAFFGVSFTKGALSVGIEGGIPAYQRVNGLQMETDWFITSGIQVMF</sequence>
<dbReference type="AlphaFoldDB" id="A0A0F0CT64"/>
<keyword evidence="2" id="KW-1185">Reference proteome</keyword>
<proteinExistence type="predicted"/>
<comment type="caution">
    <text evidence="1">The sequence shown here is derived from an EMBL/GenBank/DDBJ whole genome shotgun (WGS) entry which is preliminary data.</text>
</comment>
<reference evidence="1 2" key="1">
    <citation type="submission" date="2015-02" db="EMBL/GenBank/DDBJ databases">
        <title>Single-cell genomics of uncultivated deep-branching MTB reveals a conserved set of magnetosome genes.</title>
        <authorList>
            <person name="Kolinko S."/>
            <person name="Richter M."/>
            <person name="Glockner F.O."/>
            <person name="Brachmann A."/>
            <person name="Schuler D."/>
        </authorList>
    </citation>
    <scope>NUCLEOTIDE SEQUENCE [LARGE SCALE GENOMIC DNA]</scope>
    <source>
        <strain evidence="1">SKK-01</strain>
    </source>
</reference>
<gene>
    <name evidence="1" type="ORF">OMAG_001422</name>
</gene>
<dbReference type="Proteomes" id="UP000033428">
    <property type="component" value="Unassembled WGS sequence"/>
</dbReference>
<name>A0A0F0CT64_9BACT</name>
<organism evidence="1 2">
    <name type="scientific">Candidatus Omnitrophus magneticus</name>
    <dbReference type="NCBI Taxonomy" id="1609969"/>
    <lineage>
        <taxon>Bacteria</taxon>
        <taxon>Pseudomonadati</taxon>
        <taxon>Candidatus Omnitrophota</taxon>
        <taxon>Candidatus Omnitrophus</taxon>
    </lineage>
</organism>
<evidence type="ECO:0000313" key="1">
    <source>
        <dbReference type="EMBL" id="KJJ84711.1"/>
    </source>
</evidence>
<accession>A0A0F0CT64</accession>